<dbReference type="InterPro" id="IPR014710">
    <property type="entry name" value="RmlC-like_jellyroll"/>
</dbReference>
<feature type="domain" description="Cyclic nucleotide-binding" evidence="9">
    <location>
        <begin position="76"/>
        <end position="143"/>
    </location>
</feature>
<name>A0A915EFX5_9BILA</name>
<dbReference type="GO" id="GO:0005223">
    <property type="term" value="F:intracellularly cGMP-activated cation channel activity"/>
    <property type="evidence" value="ECO:0007669"/>
    <property type="project" value="TreeGrafter"/>
</dbReference>
<accession>A0A915EFX5</accession>
<keyword evidence="10" id="KW-1185">Reference proteome</keyword>
<keyword evidence="3" id="KW-0812">Transmembrane</keyword>
<dbReference type="InterPro" id="IPR018488">
    <property type="entry name" value="cNMP-bd_CS"/>
</dbReference>
<dbReference type="GO" id="GO:0005886">
    <property type="term" value="C:plasma membrane"/>
    <property type="evidence" value="ECO:0007669"/>
    <property type="project" value="TreeGrafter"/>
</dbReference>
<evidence type="ECO:0000256" key="3">
    <source>
        <dbReference type="ARBA" id="ARBA00022692"/>
    </source>
</evidence>
<dbReference type="GO" id="GO:0030553">
    <property type="term" value="F:cGMP binding"/>
    <property type="evidence" value="ECO:0007669"/>
    <property type="project" value="TreeGrafter"/>
</dbReference>
<evidence type="ECO:0000256" key="4">
    <source>
        <dbReference type="ARBA" id="ARBA00022989"/>
    </source>
</evidence>
<organism evidence="10 11">
    <name type="scientific">Ditylenchus dipsaci</name>
    <dbReference type="NCBI Taxonomy" id="166011"/>
    <lineage>
        <taxon>Eukaryota</taxon>
        <taxon>Metazoa</taxon>
        <taxon>Ecdysozoa</taxon>
        <taxon>Nematoda</taxon>
        <taxon>Chromadorea</taxon>
        <taxon>Rhabditida</taxon>
        <taxon>Tylenchina</taxon>
        <taxon>Tylenchomorpha</taxon>
        <taxon>Sphaerularioidea</taxon>
        <taxon>Anguinidae</taxon>
        <taxon>Anguininae</taxon>
        <taxon>Ditylenchus</taxon>
    </lineage>
</organism>
<evidence type="ECO:0000256" key="5">
    <source>
        <dbReference type="ARBA" id="ARBA00023065"/>
    </source>
</evidence>
<evidence type="ECO:0000313" key="11">
    <source>
        <dbReference type="WBParaSite" id="jg5652"/>
    </source>
</evidence>
<evidence type="ECO:0000313" key="10">
    <source>
        <dbReference type="Proteomes" id="UP000887574"/>
    </source>
</evidence>
<proteinExistence type="predicted"/>
<keyword evidence="6" id="KW-0472">Membrane</keyword>
<dbReference type="InterPro" id="IPR050866">
    <property type="entry name" value="CNG_cation_channel"/>
</dbReference>
<evidence type="ECO:0000259" key="9">
    <source>
        <dbReference type="PROSITE" id="PS50042"/>
    </source>
</evidence>
<keyword evidence="5" id="KW-0406">Ion transport</keyword>
<keyword evidence="2" id="KW-0813">Transport</keyword>
<evidence type="ECO:0000256" key="2">
    <source>
        <dbReference type="ARBA" id="ARBA00022448"/>
    </source>
</evidence>
<dbReference type="GO" id="GO:0044877">
    <property type="term" value="F:protein-containing complex binding"/>
    <property type="evidence" value="ECO:0007669"/>
    <property type="project" value="TreeGrafter"/>
</dbReference>
<reference evidence="11" key="1">
    <citation type="submission" date="2022-11" db="UniProtKB">
        <authorList>
            <consortium name="WormBaseParasite"/>
        </authorList>
    </citation>
    <scope>IDENTIFICATION</scope>
</reference>
<dbReference type="WBParaSite" id="jg5652">
    <property type="protein sequence ID" value="jg5652"/>
    <property type="gene ID" value="jg5652"/>
</dbReference>
<comment type="subcellular location">
    <subcellularLocation>
        <location evidence="1">Membrane</location>
        <topology evidence="1">Multi-pass membrane protein</topology>
    </subcellularLocation>
</comment>
<dbReference type="PANTHER" id="PTHR45638:SF11">
    <property type="entry name" value="CYCLIC NUCLEOTIDE-GATED CATION CHANNEL SUBUNIT A"/>
    <property type="match status" value="1"/>
</dbReference>
<dbReference type="FunFam" id="1.10.287.630:FF:000001">
    <property type="entry name" value="Cyclic nucleotide-gated channel alpha 3"/>
    <property type="match status" value="1"/>
</dbReference>
<dbReference type="InterPro" id="IPR018490">
    <property type="entry name" value="cNMP-bd_dom_sf"/>
</dbReference>
<dbReference type="SUPFAM" id="SSF51206">
    <property type="entry name" value="cAMP-binding domain-like"/>
    <property type="match status" value="1"/>
</dbReference>
<evidence type="ECO:0000256" key="1">
    <source>
        <dbReference type="ARBA" id="ARBA00004141"/>
    </source>
</evidence>
<dbReference type="GO" id="GO:0005222">
    <property type="term" value="F:intracellularly cAMP-activated cation channel activity"/>
    <property type="evidence" value="ECO:0007669"/>
    <property type="project" value="TreeGrafter"/>
</dbReference>
<dbReference type="PROSITE" id="PS50042">
    <property type="entry name" value="CNMP_BINDING_3"/>
    <property type="match status" value="1"/>
</dbReference>
<sequence>MSNARSEFQNSVDSMKQYLEMRKVGKHLVSRVLKWFDYLWANKQSLNDNAVWKFADKASSRNSHARHFETLRKVRIFQDCEAGLLAELVLKLQLQVFSPMDYVCRKGDVGREMYIVKRGRLQVVADDGIKVFHNLTEGSVLES</sequence>
<dbReference type="CDD" id="cd00038">
    <property type="entry name" value="CAP_ED"/>
    <property type="match status" value="1"/>
</dbReference>
<evidence type="ECO:0000256" key="7">
    <source>
        <dbReference type="ARBA" id="ARBA00023286"/>
    </source>
</evidence>
<evidence type="ECO:0000256" key="6">
    <source>
        <dbReference type="ARBA" id="ARBA00023136"/>
    </source>
</evidence>
<dbReference type="PROSITE" id="PS00888">
    <property type="entry name" value="CNMP_BINDING_1"/>
    <property type="match status" value="1"/>
</dbReference>
<dbReference type="PANTHER" id="PTHR45638">
    <property type="entry name" value="CYCLIC NUCLEOTIDE-GATED CATION CHANNEL SUBUNIT A"/>
    <property type="match status" value="1"/>
</dbReference>
<dbReference type="GO" id="GO:0017071">
    <property type="term" value="C:intracellular cyclic nucleotide activated cation channel complex"/>
    <property type="evidence" value="ECO:0007669"/>
    <property type="project" value="TreeGrafter"/>
</dbReference>
<dbReference type="Gene3D" id="2.60.120.10">
    <property type="entry name" value="Jelly Rolls"/>
    <property type="match status" value="1"/>
</dbReference>
<dbReference type="Gene3D" id="1.10.287.630">
    <property type="entry name" value="Helix hairpin bin"/>
    <property type="match status" value="1"/>
</dbReference>
<keyword evidence="4" id="KW-1133">Transmembrane helix</keyword>
<dbReference type="AlphaFoldDB" id="A0A915EFX5"/>
<keyword evidence="7" id="KW-1071">Ligand-gated ion channel</keyword>
<dbReference type="InterPro" id="IPR000595">
    <property type="entry name" value="cNMP-bd_dom"/>
</dbReference>
<evidence type="ECO:0000256" key="8">
    <source>
        <dbReference type="ARBA" id="ARBA00023303"/>
    </source>
</evidence>
<keyword evidence="8" id="KW-0407">Ion channel</keyword>
<dbReference type="Proteomes" id="UP000887574">
    <property type="component" value="Unplaced"/>
</dbReference>
<protein>
    <submittedName>
        <fullName evidence="11">Cyclic nucleotide-binding domain-containing protein</fullName>
    </submittedName>
</protein>